<dbReference type="OMA" id="ELMVRSH"/>
<sequence length="64" mass="7629">MEAQNKKVIYYYYDEANNRRLLSIGNLDTYLLADIKSRFGLYKKAIPDLDNLYIQIDGIEFKLY</sequence>
<dbReference type="EMBL" id="AB983236">
    <property type="protein sequence ID" value="BAQ35661.1"/>
    <property type="molecule type" value="Genomic_DNA"/>
</dbReference>
<organism evidence="1">
    <name type="scientific">Staphylococcus aureus</name>
    <dbReference type="NCBI Taxonomy" id="1280"/>
    <lineage>
        <taxon>Bacteria</taxon>
        <taxon>Bacillati</taxon>
        <taxon>Bacillota</taxon>
        <taxon>Bacilli</taxon>
        <taxon>Bacillales</taxon>
        <taxon>Staphylococcaceae</taxon>
        <taxon>Staphylococcus</taxon>
    </lineage>
</organism>
<dbReference type="PATRIC" id="fig|1280.3367.peg.1879"/>
<evidence type="ECO:0000313" key="1">
    <source>
        <dbReference type="EMBL" id="BAQ35661.1"/>
    </source>
</evidence>
<name>A0A0C5HEV4_STAAU</name>
<dbReference type="AlphaFoldDB" id="A0A0C5HEV4"/>
<proteinExistence type="predicted"/>
<accession>A0A0C5HEV4</accession>
<dbReference type="RefSeq" id="WP_000388066.1">
    <property type="nucleotide sequence ID" value="NZ_AP017377.1"/>
</dbReference>
<protein>
    <submittedName>
        <fullName evidence="1">Uncharacterized protein</fullName>
    </submittedName>
</protein>
<reference evidence="1" key="1">
    <citation type="submission" date="2014-08" db="EMBL/GenBank/DDBJ databases">
        <title>Comparative genomics of MRSA.</title>
        <authorList>
            <person name="Yamamoto T."/>
        </authorList>
    </citation>
    <scope>NUCLEOTIDE SEQUENCE</scope>
    <source>
        <strain evidence="1">OC3</strain>
    </source>
</reference>